<dbReference type="Gene3D" id="2.40.160.10">
    <property type="entry name" value="Porin"/>
    <property type="match status" value="1"/>
</dbReference>
<dbReference type="PANTHER" id="PTHR34596:SF2">
    <property type="entry name" value="CHITOPORIN"/>
    <property type="match status" value="1"/>
</dbReference>
<dbReference type="PANTHER" id="PTHR34596">
    <property type="entry name" value="CHITOPORIN"/>
    <property type="match status" value="1"/>
</dbReference>
<dbReference type="RefSeq" id="WP_122164083.1">
    <property type="nucleotide sequence ID" value="NZ_JAMOIB010000001.1"/>
</dbReference>
<evidence type="ECO:0000256" key="1">
    <source>
        <dbReference type="ARBA" id="ARBA00009075"/>
    </source>
</evidence>
<dbReference type="OrthoDB" id="6759120at2"/>
<protein>
    <submittedName>
        <fullName evidence="5">OprD family porin</fullName>
    </submittedName>
</protein>
<reference evidence="5 6" key="1">
    <citation type="submission" date="2018-10" db="EMBL/GenBank/DDBJ databases">
        <title>Pseudomonas zhaodongensis NEAU-ST5-21(T) genome.</title>
        <authorList>
            <person name="Peng J."/>
            <person name="Liu Z.-P."/>
        </authorList>
    </citation>
    <scope>NUCLEOTIDE SEQUENCE [LARGE SCALE GENOMIC DNA]</scope>
    <source>
        <strain evidence="5 6">NEAU-ST5-21</strain>
    </source>
</reference>
<accession>A0A3M2HWG0</accession>
<feature type="chain" id="PRO_5018274085" evidence="4">
    <location>
        <begin position="28"/>
        <end position="437"/>
    </location>
</feature>
<evidence type="ECO:0000313" key="5">
    <source>
        <dbReference type="EMBL" id="RMH92133.1"/>
    </source>
</evidence>
<evidence type="ECO:0000256" key="3">
    <source>
        <dbReference type="ARBA" id="ARBA00022729"/>
    </source>
</evidence>
<keyword evidence="3 4" id="KW-0732">Signal</keyword>
<comment type="similarity">
    <text evidence="1">Belongs to the outer membrane porin (Opr) (TC 1.B.25) family.</text>
</comment>
<keyword evidence="6" id="KW-1185">Reference proteome</keyword>
<sequence>MLKTPIARGVALATLGATLAIPSMAQAEFIKDSKANLELRNFYYNNDLRDPVSSTVNGQSKQEEWAQGFLLRYESGFTEGTVGFGLDAMGLLGVKLDGGGGSGGTGLLPADLSSVNAAQGKAGSQDNYSHITYAAKARVSKSTLKVGDLQLKNMAIASSDSRLLPQTFQGGQITSLEVDNLTLDAGYLNRVNNRDSTNNQDIILSNVSGSNVSGIRMDSGRSNLTDDFRYLGGSYKVIDNLTASYYYSKLEEMYKQHSFNLVHVLPLADKQSLKTDVRYARSKDDGSTNVDNKAFGAMATYSLSGHSFGLGYQEMSGDTGFAYVGGTDPFLVNYVQVGHYGNRDEKSWQARYDFNFASVGIPGLTFMTRYVTGDNIERGAGVSEGKEWERNTDVAYVFQDGALKNLGVRWRNATMRSNFTRDIDQNRLIVSYTLPLL</sequence>
<evidence type="ECO:0000256" key="4">
    <source>
        <dbReference type="SAM" id="SignalP"/>
    </source>
</evidence>
<evidence type="ECO:0000256" key="2">
    <source>
        <dbReference type="ARBA" id="ARBA00022448"/>
    </source>
</evidence>
<dbReference type="GO" id="GO:0015288">
    <property type="term" value="F:porin activity"/>
    <property type="evidence" value="ECO:0007669"/>
    <property type="project" value="TreeGrafter"/>
</dbReference>
<dbReference type="EMBL" id="RFFM01000001">
    <property type="protein sequence ID" value="RMH92133.1"/>
    <property type="molecule type" value="Genomic_DNA"/>
</dbReference>
<dbReference type="Proteomes" id="UP000269774">
    <property type="component" value="Unassembled WGS sequence"/>
</dbReference>
<dbReference type="AlphaFoldDB" id="A0A3M2HWG0"/>
<dbReference type="GO" id="GO:0016020">
    <property type="term" value="C:membrane"/>
    <property type="evidence" value="ECO:0007669"/>
    <property type="project" value="InterPro"/>
</dbReference>
<keyword evidence="2" id="KW-0813">Transport</keyword>
<evidence type="ECO:0000313" key="6">
    <source>
        <dbReference type="Proteomes" id="UP000269774"/>
    </source>
</evidence>
<dbReference type="Pfam" id="PF03573">
    <property type="entry name" value="OprD"/>
    <property type="match status" value="1"/>
</dbReference>
<feature type="signal peptide" evidence="4">
    <location>
        <begin position="1"/>
        <end position="27"/>
    </location>
</feature>
<organism evidence="5 6">
    <name type="scientific">Stutzerimonas zhaodongensis</name>
    <dbReference type="NCBI Taxonomy" id="1176257"/>
    <lineage>
        <taxon>Bacteria</taxon>
        <taxon>Pseudomonadati</taxon>
        <taxon>Pseudomonadota</taxon>
        <taxon>Gammaproteobacteria</taxon>
        <taxon>Pseudomonadales</taxon>
        <taxon>Pseudomonadaceae</taxon>
        <taxon>Stutzerimonas</taxon>
    </lineage>
</organism>
<comment type="caution">
    <text evidence="5">The sequence shown here is derived from an EMBL/GenBank/DDBJ whole genome shotgun (WGS) entry which is preliminary data.</text>
</comment>
<name>A0A3M2HWG0_9GAMM</name>
<dbReference type="InterPro" id="IPR023614">
    <property type="entry name" value="Porin_dom_sf"/>
</dbReference>
<dbReference type="InterPro" id="IPR005318">
    <property type="entry name" value="OM_porin_bac"/>
</dbReference>
<proteinExistence type="inferred from homology"/>
<gene>
    <name evidence="5" type="ORF">EA797_05225</name>
</gene>